<evidence type="ECO:0000313" key="1">
    <source>
        <dbReference type="EMBL" id="KAJ6820419.1"/>
    </source>
</evidence>
<keyword evidence="2" id="KW-1185">Reference proteome</keyword>
<evidence type="ECO:0008006" key="3">
    <source>
        <dbReference type="Google" id="ProtNLM"/>
    </source>
</evidence>
<dbReference type="EMBL" id="JANAVB010025598">
    <property type="protein sequence ID" value="KAJ6820419.1"/>
    <property type="molecule type" value="Genomic_DNA"/>
</dbReference>
<accession>A0AAX6FVD2</accession>
<comment type="caution">
    <text evidence="1">The sequence shown here is derived from an EMBL/GenBank/DDBJ whole genome shotgun (WGS) entry which is preliminary data.</text>
</comment>
<reference evidence="1" key="2">
    <citation type="submission" date="2023-04" db="EMBL/GenBank/DDBJ databases">
        <authorList>
            <person name="Bruccoleri R.E."/>
            <person name="Oakeley E.J."/>
            <person name="Faust A.-M."/>
            <person name="Dessus-Babus S."/>
            <person name="Altorfer M."/>
            <person name="Burckhardt D."/>
            <person name="Oertli M."/>
            <person name="Naumann U."/>
            <person name="Petersen F."/>
            <person name="Wong J."/>
        </authorList>
    </citation>
    <scope>NUCLEOTIDE SEQUENCE</scope>
    <source>
        <strain evidence="1">GSM-AAB239-AS_SAM_17_03QT</strain>
        <tissue evidence="1">Leaf</tissue>
    </source>
</reference>
<proteinExistence type="predicted"/>
<dbReference type="AlphaFoldDB" id="A0AAX6FVD2"/>
<name>A0AAX6FVD2_IRIPA</name>
<protein>
    <recommendedName>
        <fullName evidence="3">HAT C-terminal dimerisation domain-containing protein</fullName>
    </recommendedName>
</protein>
<organism evidence="1 2">
    <name type="scientific">Iris pallida</name>
    <name type="common">Sweet iris</name>
    <dbReference type="NCBI Taxonomy" id="29817"/>
    <lineage>
        <taxon>Eukaryota</taxon>
        <taxon>Viridiplantae</taxon>
        <taxon>Streptophyta</taxon>
        <taxon>Embryophyta</taxon>
        <taxon>Tracheophyta</taxon>
        <taxon>Spermatophyta</taxon>
        <taxon>Magnoliopsida</taxon>
        <taxon>Liliopsida</taxon>
        <taxon>Asparagales</taxon>
        <taxon>Iridaceae</taxon>
        <taxon>Iridoideae</taxon>
        <taxon>Irideae</taxon>
        <taxon>Iris</taxon>
    </lineage>
</organism>
<reference evidence="1" key="1">
    <citation type="journal article" date="2023" name="GigaByte">
        <title>Genome assembly of the bearded iris, Iris pallida Lam.</title>
        <authorList>
            <person name="Bruccoleri R.E."/>
            <person name="Oakeley E.J."/>
            <person name="Faust A.M.E."/>
            <person name="Altorfer M."/>
            <person name="Dessus-Babus S."/>
            <person name="Burckhardt D."/>
            <person name="Oertli M."/>
            <person name="Naumann U."/>
            <person name="Petersen F."/>
            <person name="Wong J."/>
        </authorList>
    </citation>
    <scope>NUCLEOTIDE SEQUENCE</scope>
    <source>
        <strain evidence="1">GSM-AAB239-AS_SAM_17_03QT</strain>
    </source>
</reference>
<evidence type="ECO:0000313" key="2">
    <source>
        <dbReference type="Proteomes" id="UP001140949"/>
    </source>
</evidence>
<dbReference type="Proteomes" id="UP001140949">
    <property type="component" value="Unassembled WGS sequence"/>
</dbReference>
<gene>
    <name evidence="1" type="ORF">M6B38_396920</name>
</gene>
<sequence>MSVQLKSYRAALEGFSEEMALDHISQVPPVFWWSLHGSHCPESQKVAIRILNQVCSCNLRHKLRTCVSEQLHAKAQNSIEQQRFTNMEFVRNNLCLWQPPSNRGRRDDVSLVDFSTVNDWIVEDM</sequence>